<keyword evidence="3" id="KW-1185">Reference proteome</keyword>
<accession>A0ABP8EMF6</accession>
<feature type="domain" description="THAP4-like heme-binding" evidence="1">
    <location>
        <begin position="6"/>
        <end position="155"/>
    </location>
</feature>
<name>A0ABP8EMF6_9MICO</name>
<dbReference type="Pfam" id="PF08768">
    <property type="entry name" value="THAP4_heme-bd"/>
    <property type="match status" value="1"/>
</dbReference>
<dbReference type="InterPro" id="IPR014878">
    <property type="entry name" value="THAP4-like_heme-bd"/>
</dbReference>
<evidence type="ECO:0000313" key="2">
    <source>
        <dbReference type="EMBL" id="GAA4285166.1"/>
    </source>
</evidence>
<dbReference type="Gene3D" id="2.40.128.20">
    <property type="match status" value="1"/>
</dbReference>
<proteinExistence type="predicted"/>
<dbReference type="SUPFAM" id="SSF50814">
    <property type="entry name" value="Lipocalins"/>
    <property type="match status" value="1"/>
</dbReference>
<dbReference type="EMBL" id="BAABAZ010000008">
    <property type="protein sequence ID" value="GAA4285166.1"/>
    <property type="molecule type" value="Genomic_DNA"/>
</dbReference>
<dbReference type="CDD" id="cd07828">
    <property type="entry name" value="lipocalin_heme-bd-THAP4-like"/>
    <property type="match status" value="1"/>
</dbReference>
<protein>
    <submittedName>
        <fullName evidence="2">FABP family protein</fullName>
    </submittedName>
</protein>
<sequence>MSTHPNLAPAAAIIGVWRGPGRGEYPTIEPFSYTEELTFTDVGKPFLHYLQRTWSPAGQPMHTETGYLRVPEADRAEFVLALPTGQTELAEGTLSRAADGFELRLSSRVMNSATAKHVTSTERVYRLSGDTLSVDFAMAAVGEPMTHHLHADLTRQPPPGPEA</sequence>
<dbReference type="RefSeq" id="WP_236865948.1">
    <property type="nucleotide sequence ID" value="NZ_BAABAZ010000008.1"/>
</dbReference>
<evidence type="ECO:0000313" key="3">
    <source>
        <dbReference type="Proteomes" id="UP001501586"/>
    </source>
</evidence>
<dbReference type="InterPro" id="IPR045165">
    <property type="entry name" value="Nitrobindin"/>
</dbReference>
<comment type="caution">
    <text evidence="2">The sequence shown here is derived from an EMBL/GenBank/DDBJ whole genome shotgun (WGS) entry which is preliminary data.</text>
</comment>
<dbReference type="PANTHER" id="PTHR15854:SF4">
    <property type="entry name" value="PEROXYNITRITE ISOMERASE THAP4"/>
    <property type="match status" value="1"/>
</dbReference>
<reference evidence="3" key="1">
    <citation type="journal article" date="2019" name="Int. J. Syst. Evol. Microbiol.">
        <title>The Global Catalogue of Microorganisms (GCM) 10K type strain sequencing project: providing services to taxonomists for standard genome sequencing and annotation.</title>
        <authorList>
            <consortium name="The Broad Institute Genomics Platform"/>
            <consortium name="The Broad Institute Genome Sequencing Center for Infectious Disease"/>
            <person name="Wu L."/>
            <person name="Ma J."/>
        </authorList>
    </citation>
    <scope>NUCLEOTIDE SEQUENCE [LARGE SCALE GENOMIC DNA]</scope>
    <source>
        <strain evidence="3">JCM 17458</strain>
    </source>
</reference>
<dbReference type="PANTHER" id="PTHR15854">
    <property type="entry name" value="THAP4 PROTEIN"/>
    <property type="match status" value="1"/>
</dbReference>
<dbReference type="Proteomes" id="UP001501586">
    <property type="component" value="Unassembled WGS sequence"/>
</dbReference>
<evidence type="ECO:0000259" key="1">
    <source>
        <dbReference type="Pfam" id="PF08768"/>
    </source>
</evidence>
<organism evidence="2 3">
    <name type="scientific">Brevibacterium daeguense</name>
    <dbReference type="NCBI Taxonomy" id="909936"/>
    <lineage>
        <taxon>Bacteria</taxon>
        <taxon>Bacillati</taxon>
        <taxon>Actinomycetota</taxon>
        <taxon>Actinomycetes</taxon>
        <taxon>Micrococcales</taxon>
        <taxon>Brevibacteriaceae</taxon>
        <taxon>Brevibacterium</taxon>
    </lineage>
</organism>
<dbReference type="InterPro" id="IPR012674">
    <property type="entry name" value="Calycin"/>
</dbReference>
<gene>
    <name evidence="2" type="ORF">GCM10022261_26970</name>
</gene>